<proteinExistence type="predicted"/>
<evidence type="ECO:0000313" key="2">
    <source>
        <dbReference type="Proteomes" id="UP000001699"/>
    </source>
</evidence>
<dbReference type="EMBL" id="DS499600">
    <property type="protein sequence ID" value="EDP48580.1"/>
    <property type="molecule type" value="Genomic_DNA"/>
</dbReference>
<dbReference type="VEuPathDB" id="FungiDB:AFUB_080150"/>
<dbReference type="HOGENOM" id="CLU_1981144_0_0_1"/>
<accession>B0Y987</accession>
<evidence type="ECO:0000313" key="1">
    <source>
        <dbReference type="EMBL" id="EDP48580.1"/>
    </source>
</evidence>
<dbReference type="Proteomes" id="UP000001699">
    <property type="component" value="Unassembled WGS sequence"/>
</dbReference>
<name>B0Y987_ASPFC</name>
<sequence length="126" mass="14284">MAQRLCSSVAGAQSGLVRGVDVGGHRMHVVQGMHPHYVVRQRPDLERVLQELFVRVFRGFGAWKSHRMATRKALWDAARVISGLLFALQQQLQLYRQMCQRAQEYGIDGPVAVGRVEELQSQLDGW</sequence>
<reference evidence="1 2" key="1">
    <citation type="journal article" date="2008" name="PLoS Genet.">
        <title>Genomic islands in the pathogenic filamentous fungus Aspergillus fumigatus.</title>
        <authorList>
            <person name="Fedorova N.D."/>
            <person name="Khaldi N."/>
            <person name="Joardar V.S."/>
            <person name="Maiti R."/>
            <person name="Amedeo P."/>
            <person name="Anderson M.J."/>
            <person name="Crabtree J."/>
            <person name="Silva J.C."/>
            <person name="Badger J.H."/>
            <person name="Albarraq A."/>
            <person name="Angiuoli S."/>
            <person name="Bussey H."/>
            <person name="Bowyer P."/>
            <person name="Cotty P.J."/>
            <person name="Dyer P.S."/>
            <person name="Egan A."/>
            <person name="Galens K."/>
            <person name="Fraser-Liggett C.M."/>
            <person name="Haas B.J."/>
            <person name="Inman J.M."/>
            <person name="Kent R."/>
            <person name="Lemieux S."/>
            <person name="Malavazi I."/>
            <person name="Orvis J."/>
            <person name="Roemer T."/>
            <person name="Ronning C.M."/>
            <person name="Sundaram J.P."/>
            <person name="Sutton G."/>
            <person name="Turner G."/>
            <person name="Venter J.C."/>
            <person name="White O.R."/>
            <person name="Whitty B.R."/>
            <person name="Youngman P."/>
            <person name="Wolfe K.H."/>
            <person name="Goldman G.H."/>
            <person name="Wortman J.R."/>
            <person name="Jiang B."/>
            <person name="Denning D.W."/>
            <person name="Nierman W.C."/>
        </authorList>
    </citation>
    <scope>NUCLEOTIDE SEQUENCE [LARGE SCALE GENOMIC DNA]</scope>
    <source>
        <strain evidence="2">CBS 144.89 / FGSC A1163 / CEA10</strain>
    </source>
</reference>
<organism evidence="1 2">
    <name type="scientific">Aspergillus fumigatus (strain CBS 144.89 / FGSC A1163 / CEA10)</name>
    <name type="common">Neosartorya fumigata</name>
    <dbReference type="NCBI Taxonomy" id="451804"/>
    <lineage>
        <taxon>Eukaryota</taxon>
        <taxon>Fungi</taxon>
        <taxon>Dikarya</taxon>
        <taxon>Ascomycota</taxon>
        <taxon>Pezizomycotina</taxon>
        <taxon>Eurotiomycetes</taxon>
        <taxon>Eurotiomycetidae</taxon>
        <taxon>Eurotiales</taxon>
        <taxon>Aspergillaceae</taxon>
        <taxon>Aspergillus</taxon>
        <taxon>Aspergillus subgen. Fumigati</taxon>
    </lineage>
</organism>
<dbReference type="OrthoDB" id="5234614at2759"/>
<dbReference type="AlphaFoldDB" id="B0Y987"/>
<gene>
    <name evidence="1" type="ORF">AFUB_080150</name>
</gene>
<keyword evidence="2" id="KW-1185">Reference proteome</keyword>
<protein>
    <submittedName>
        <fullName evidence="1">Uncharacterized protein</fullName>
    </submittedName>
</protein>